<feature type="compositionally biased region" description="Low complexity" evidence="1">
    <location>
        <begin position="151"/>
        <end position="160"/>
    </location>
</feature>
<dbReference type="RefSeq" id="WP_285065437.1">
    <property type="nucleotide sequence ID" value="NZ_JASOOE010000004.1"/>
</dbReference>
<dbReference type="Proteomes" id="UP001229251">
    <property type="component" value="Unassembled WGS sequence"/>
</dbReference>
<evidence type="ECO:0008006" key="4">
    <source>
        <dbReference type="Google" id="ProtNLM"/>
    </source>
</evidence>
<feature type="compositionally biased region" description="Basic and acidic residues" evidence="1">
    <location>
        <begin position="188"/>
        <end position="203"/>
    </location>
</feature>
<organism evidence="2 3">
    <name type="scientific">Facklamia hominis</name>
    <dbReference type="NCBI Taxonomy" id="178214"/>
    <lineage>
        <taxon>Bacteria</taxon>
        <taxon>Bacillati</taxon>
        <taxon>Bacillota</taxon>
        <taxon>Bacilli</taxon>
        <taxon>Lactobacillales</taxon>
        <taxon>Aerococcaceae</taxon>
        <taxon>Facklamia</taxon>
    </lineage>
</organism>
<accession>A0AAJ1Q4X4</accession>
<feature type="region of interest" description="Disordered" evidence="1">
    <location>
        <begin position="135"/>
        <end position="207"/>
    </location>
</feature>
<sequence length="358" mass="39186">MTQEILKLENLSGEDPEAIVIRQGDTSPLKFRLIGHLEEEYQGLKFKVYINKDGEKYYQAEGTVSNKEIVEFSITEILPVGKFDLEIVVGDKRKFPSAYYSLVIYIHPSAEYSDEKIIERYGKEALIQDILPRVVKGSKGDPGPKGDPGKDGQPGQDGKSITITNTTTDEQGDTLITFSDETNVTIQRGKDGKQGEDGERGQDGKSITITETNIDSEGNTLIHFSDNTIAKVRRGKDGEPGVDGKPIAIESQERNTKGDTVLKFSDGTSVILPKGEPFTYEDFTEEQLEALKGQSIQVSSTDTTGSGDLLVNFTDGTSITVPKGDKGDDGKSIDVWHGTGDEFESVSKQDGTLYLVKE</sequence>
<evidence type="ECO:0000313" key="3">
    <source>
        <dbReference type="Proteomes" id="UP001229251"/>
    </source>
</evidence>
<name>A0AAJ1Q4X4_9LACT</name>
<dbReference type="Gene3D" id="1.20.5.320">
    <property type="entry name" value="6-Phosphogluconate Dehydrogenase, domain 3"/>
    <property type="match status" value="1"/>
</dbReference>
<gene>
    <name evidence="2" type="ORF">QP433_02535</name>
</gene>
<dbReference type="AlphaFoldDB" id="A0AAJ1Q4X4"/>
<dbReference type="EMBL" id="JASOOE010000004">
    <property type="protein sequence ID" value="MDK7186849.1"/>
    <property type="molecule type" value="Genomic_DNA"/>
</dbReference>
<feature type="compositionally biased region" description="Polar residues" evidence="1">
    <location>
        <begin position="161"/>
        <end position="186"/>
    </location>
</feature>
<protein>
    <recommendedName>
        <fullName evidence="4">BppU N-terminal domain-containing protein</fullName>
    </recommendedName>
</protein>
<comment type="caution">
    <text evidence="2">The sequence shown here is derived from an EMBL/GenBank/DDBJ whole genome shotgun (WGS) entry which is preliminary data.</text>
</comment>
<evidence type="ECO:0000256" key="1">
    <source>
        <dbReference type="SAM" id="MobiDB-lite"/>
    </source>
</evidence>
<proteinExistence type="predicted"/>
<evidence type="ECO:0000313" key="2">
    <source>
        <dbReference type="EMBL" id="MDK7186849.1"/>
    </source>
</evidence>
<feature type="compositionally biased region" description="Basic and acidic residues" evidence="1">
    <location>
        <begin position="138"/>
        <end position="150"/>
    </location>
</feature>
<reference evidence="2" key="1">
    <citation type="submission" date="2023-05" db="EMBL/GenBank/DDBJ databases">
        <title>Cataloging the Phylogenetic Diversity of Human Bladder Bacteria.</title>
        <authorList>
            <person name="Du J."/>
        </authorList>
    </citation>
    <scope>NUCLEOTIDE SEQUENCE</scope>
    <source>
        <strain evidence="2">UMB1231</strain>
    </source>
</reference>